<dbReference type="Proteomes" id="UP001046870">
    <property type="component" value="Chromosome 21"/>
</dbReference>
<evidence type="ECO:0000313" key="6">
    <source>
        <dbReference type="EMBL" id="KAG7458248.1"/>
    </source>
</evidence>
<dbReference type="SUPFAM" id="SSF48371">
    <property type="entry name" value="ARM repeat"/>
    <property type="match status" value="1"/>
</dbReference>
<dbReference type="EMBL" id="JAFDVH010000021">
    <property type="protein sequence ID" value="KAG7458248.1"/>
    <property type="molecule type" value="Genomic_DNA"/>
</dbReference>
<dbReference type="Gene3D" id="1.25.10.10">
    <property type="entry name" value="Leucine-rich Repeat Variant"/>
    <property type="match status" value="1"/>
</dbReference>
<reference evidence="6" key="1">
    <citation type="submission" date="2021-01" db="EMBL/GenBank/DDBJ databases">
        <authorList>
            <person name="Zahm M."/>
            <person name="Roques C."/>
            <person name="Cabau C."/>
            <person name="Klopp C."/>
            <person name="Donnadieu C."/>
            <person name="Jouanno E."/>
            <person name="Lampietro C."/>
            <person name="Louis A."/>
            <person name="Herpin A."/>
            <person name="Echchiki A."/>
            <person name="Berthelot C."/>
            <person name="Parey E."/>
            <person name="Roest-Crollius H."/>
            <person name="Braasch I."/>
            <person name="Postlethwait J."/>
            <person name="Bobe J."/>
            <person name="Montfort J."/>
            <person name="Bouchez O."/>
            <person name="Begum T."/>
            <person name="Mejri S."/>
            <person name="Adams A."/>
            <person name="Chen W.-J."/>
            <person name="Guiguen Y."/>
        </authorList>
    </citation>
    <scope>NUCLEOTIDE SEQUENCE</scope>
    <source>
        <strain evidence="6">YG-15Mar2019-1</strain>
        <tissue evidence="6">Brain</tissue>
    </source>
</reference>
<feature type="domain" description="Protein HGH1 N-terminal" evidence="4">
    <location>
        <begin position="99"/>
        <end position="270"/>
    </location>
</feature>
<name>A0A9D3PHT6_MEGAT</name>
<dbReference type="Pfam" id="PF04064">
    <property type="entry name" value="DUF384"/>
    <property type="match status" value="1"/>
</dbReference>
<evidence type="ECO:0000256" key="3">
    <source>
        <dbReference type="SAM" id="MobiDB-lite"/>
    </source>
</evidence>
<keyword evidence="7" id="KW-1185">Reference proteome</keyword>
<evidence type="ECO:0000313" key="7">
    <source>
        <dbReference type="Proteomes" id="UP001046870"/>
    </source>
</evidence>
<evidence type="ECO:0000259" key="5">
    <source>
        <dbReference type="Pfam" id="PF04064"/>
    </source>
</evidence>
<dbReference type="PANTHER" id="PTHR13387">
    <property type="entry name" value="PROTEIN HGH1 HOMOLOG"/>
    <property type="match status" value="1"/>
</dbReference>
<organism evidence="6 7">
    <name type="scientific">Megalops atlanticus</name>
    <name type="common">Tarpon</name>
    <name type="synonym">Clupea gigantea</name>
    <dbReference type="NCBI Taxonomy" id="7932"/>
    <lineage>
        <taxon>Eukaryota</taxon>
        <taxon>Metazoa</taxon>
        <taxon>Chordata</taxon>
        <taxon>Craniata</taxon>
        <taxon>Vertebrata</taxon>
        <taxon>Euteleostomi</taxon>
        <taxon>Actinopterygii</taxon>
        <taxon>Neopterygii</taxon>
        <taxon>Teleostei</taxon>
        <taxon>Elopiformes</taxon>
        <taxon>Megalopidae</taxon>
        <taxon>Megalops</taxon>
    </lineage>
</organism>
<gene>
    <name evidence="6" type="ORF">MATL_G00236070</name>
</gene>
<sequence>MLSDDEAKELLSFLTLETRPDVKGQATEYILGVTGAKDGCRYLRGKPDFLRALLTLTQDPSIAIVKDCYHALINLSADETLHQPLVRDANILPTLLRNLLDPNYDFADRICTILSNLSRHEKTCKELFRVIQEEDIGLAKIVEIFCTEGYNKKAPLHYLGPLLSNLTQLPETRQFILDKERCVVQRLLPFTQYEGSTVRRGGVVGTLRNCCFDYSHHEWLLSDAVDILPFLLLPLAGPEELTEEENEGLPVDLQYLPEDKKREEDPDIRKMLIETLHLLTATKVGRQILKDKNVYPIMREFHKWEKEPHVVAACEKLVQVLIGDEPETGMENLMEVEIPEDVEVKLKDMDAKEQEQLEKEQEELLKAESEKTESKQPDGLCR</sequence>
<dbReference type="InterPro" id="IPR016024">
    <property type="entry name" value="ARM-type_fold"/>
</dbReference>
<feature type="region of interest" description="Disordered" evidence="3">
    <location>
        <begin position="352"/>
        <end position="382"/>
    </location>
</feature>
<evidence type="ECO:0000259" key="4">
    <source>
        <dbReference type="Pfam" id="PF04063"/>
    </source>
</evidence>
<proteinExistence type="inferred from homology"/>
<feature type="domain" description="Protein HGH1 C-terminal" evidence="5">
    <location>
        <begin position="275"/>
        <end position="328"/>
    </location>
</feature>
<dbReference type="InterPro" id="IPR007206">
    <property type="entry name" value="Protein_HGH1_C"/>
</dbReference>
<comment type="caution">
    <text evidence="6">The sequence shown here is derived from an EMBL/GenBank/DDBJ whole genome shotgun (WGS) entry which is preliminary data.</text>
</comment>
<dbReference type="InterPro" id="IPR039717">
    <property type="entry name" value="Hgh1"/>
</dbReference>
<dbReference type="InterPro" id="IPR011989">
    <property type="entry name" value="ARM-like"/>
</dbReference>
<dbReference type="AlphaFoldDB" id="A0A9D3PHT6"/>
<comment type="similarity">
    <text evidence="1">Belongs to the HGH1 family.</text>
</comment>
<dbReference type="OrthoDB" id="338814at2759"/>
<dbReference type="Pfam" id="PF04063">
    <property type="entry name" value="DUF383"/>
    <property type="match status" value="1"/>
</dbReference>
<evidence type="ECO:0000256" key="2">
    <source>
        <dbReference type="ARBA" id="ARBA00014076"/>
    </source>
</evidence>
<dbReference type="PANTHER" id="PTHR13387:SF9">
    <property type="entry name" value="PROTEIN HGH1 HOMOLOG"/>
    <property type="match status" value="1"/>
</dbReference>
<protein>
    <recommendedName>
        <fullName evidence="2">Protein HGH1 homolog</fullName>
    </recommendedName>
</protein>
<accession>A0A9D3PHT6</accession>
<dbReference type="InterPro" id="IPR007205">
    <property type="entry name" value="Protein_HGH1_N"/>
</dbReference>
<evidence type="ECO:0000256" key="1">
    <source>
        <dbReference type="ARBA" id="ARBA00006712"/>
    </source>
</evidence>